<evidence type="ECO:0000313" key="2">
    <source>
        <dbReference type="Proteomes" id="UP001500459"/>
    </source>
</evidence>
<protein>
    <recommendedName>
        <fullName evidence="3">DUF4382 domain-containing protein</fullName>
    </recommendedName>
</protein>
<dbReference type="InterPro" id="IPR046219">
    <property type="entry name" value="DUF6252"/>
</dbReference>
<comment type="caution">
    <text evidence="1">The sequence shown here is derived from an EMBL/GenBank/DDBJ whole genome shotgun (WGS) entry which is preliminary data.</text>
</comment>
<dbReference type="Proteomes" id="UP001500459">
    <property type="component" value="Unassembled WGS sequence"/>
</dbReference>
<proteinExistence type="predicted"/>
<keyword evidence="2" id="KW-1185">Reference proteome</keyword>
<dbReference type="RefSeq" id="WP_344929983.1">
    <property type="nucleotide sequence ID" value="NZ_BAABCW010000021.1"/>
</dbReference>
<accession>A0ABP6UU91</accession>
<sequence length="295" mass="32477">MIRKITPFIAFFCLIFNSCTTDIEVNSPGLQATIDDDNELFRPGIKKAVLHDDGTLVIQGSTGSESISFTITSSKTGTYKINQQAVNAVTFQNSNTKFSSENGVSQGQIVVDEIYNNEISGSFYFQDLKGSDGKSITFRNGWFYRLPIENFVPEKEEVIEEEVIVEEEEEEEEEINECLLNASLTAKVNGVDMITDDHDAIPFGVNNPSILIKAKNDTEEITIVFPINVTPGQYSLTGSGDYSATYSLDNDKSSAISGTLTITDHNSETQCITGTYEFTTRSGVVVTEGVFDFGY</sequence>
<name>A0ABP6UU91_9FLAO</name>
<evidence type="ECO:0008006" key="3">
    <source>
        <dbReference type="Google" id="ProtNLM"/>
    </source>
</evidence>
<dbReference type="Pfam" id="PF19765">
    <property type="entry name" value="DUF6252"/>
    <property type="match status" value="2"/>
</dbReference>
<reference evidence="2" key="1">
    <citation type="journal article" date="2019" name="Int. J. Syst. Evol. Microbiol.">
        <title>The Global Catalogue of Microorganisms (GCM) 10K type strain sequencing project: providing services to taxonomists for standard genome sequencing and annotation.</title>
        <authorList>
            <consortium name="The Broad Institute Genomics Platform"/>
            <consortium name="The Broad Institute Genome Sequencing Center for Infectious Disease"/>
            <person name="Wu L."/>
            <person name="Ma J."/>
        </authorList>
    </citation>
    <scope>NUCLEOTIDE SEQUENCE [LARGE SCALE GENOMIC DNA]</scope>
    <source>
        <strain evidence="2">JCM 17106</strain>
    </source>
</reference>
<dbReference type="EMBL" id="BAABCW010000021">
    <property type="protein sequence ID" value="GAA3519403.1"/>
    <property type="molecule type" value="Genomic_DNA"/>
</dbReference>
<evidence type="ECO:0000313" key="1">
    <source>
        <dbReference type="EMBL" id="GAA3519403.1"/>
    </source>
</evidence>
<organism evidence="1 2">
    <name type="scientific">Aquimarina addita</name>
    <dbReference type="NCBI Taxonomy" id="870485"/>
    <lineage>
        <taxon>Bacteria</taxon>
        <taxon>Pseudomonadati</taxon>
        <taxon>Bacteroidota</taxon>
        <taxon>Flavobacteriia</taxon>
        <taxon>Flavobacteriales</taxon>
        <taxon>Flavobacteriaceae</taxon>
        <taxon>Aquimarina</taxon>
    </lineage>
</organism>
<gene>
    <name evidence="1" type="ORF">GCM10022393_36990</name>
</gene>